<feature type="transmembrane region" description="Helical" evidence="11">
    <location>
        <begin position="153"/>
        <end position="182"/>
    </location>
</feature>
<dbReference type="Pfam" id="PF02653">
    <property type="entry name" value="BPD_transp_2"/>
    <property type="match status" value="1"/>
</dbReference>
<protein>
    <recommendedName>
        <fullName evidence="10">Autoinducer 2 import system permease protein LsrC</fullName>
    </recommendedName>
</protein>
<feature type="transmembrane region" description="Helical" evidence="11">
    <location>
        <begin position="94"/>
        <end position="116"/>
    </location>
</feature>
<keyword evidence="3" id="KW-0813">Transport</keyword>
<keyword evidence="7 11" id="KW-1133">Transmembrane helix</keyword>
<evidence type="ECO:0000256" key="8">
    <source>
        <dbReference type="ARBA" id="ARBA00023136"/>
    </source>
</evidence>
<dbReference type="CDD" id="cd06579">
    <property type="entry name" value="TM_PBP1_transp_AraH_like"/>
    <property type="match status" value="1"/>
</dbReference>
<keyword evidence="13" id="KW-1185">Reference proteome</keyword>
<feature type="transmembrane region" description="Helical" evidence="11">
    <location>
        <begin position="245"/>
        <end position="272"/>
    </location>
</feature>
<evidence type="ECO:0000256" key="6">
    <source>
        <dbReference type="ARBA" id="ARBA00022692"/>
    </source>
</evidence>
<evidence type="ECO:0000256" key="2">
    <source>
        <dbReference type="ARBA" id="ARBA00011262"/>
    </source>
</evidence>
<feature type="transmembrane region" description="Helical" evidence="11">
    <location>
        <begin position="213"/>
        <end position="233"/>
    </location>
</feature>
<keyword evidence="6 11" id="KW-0812">Transmembrane</keyword>
<dbReference type="Proteomes" id="UP000219182">
    <property type="component" value="Unassembled WGS sequence"/>
</dbReference>
<organism evidence="12 13">
    <name type="scientific">Mesorhizobium sanjuanii</name>
    <dbReference type="NCBI Taxonomy" id="2037900"/>
    <lineage>
        <taxon>Bacteria</taxon>
        <taxon>Pseudomonadati</taxon>
        <taxon>Pseudomonadota</taxon>
        <taxon>Alphaproteobacteria</taxon>
        <taxon>Hyphomicrobiales</taxon>
        <taxon>Phyllobacteriaceae</taxon>
        <taxon>Mesorhizobium</taxon>
    </lineage>
</organism>
<name>A0A2A6FJ48_9HYPH</name>
<dbReference type="InterPro" id="IPR001851">
    <property type="entry name" value="ABC_transp_permease"/>
</dbReference>
<feature type="transmembrane region" description="Helical" evidence="11">
    <location>
        <begin position="122"/>
        <end position="141"/>
    </location>
</feature>
<accession>A0A2A6FJ48</accession>
<evidence type="ECO:0000256" key="1">
    <source>
        <dbReference type="ARBA" id="ARBA00004651"/>
    </source>
</evidence>
<dbReference type="AlphaFoldDB" id="A0A2A6FJ48"/>
<proteinExistence type="predicted"/>
<reference evidence="12 13" key="1">
    <citation type="submission" date="2017-09" db="EMBL/GenBank/DDBJ databases">
        <title>Mesorhizobum sanjuanii sp. nov. isolated from nodules of Lotus tenuis in saline-alkaline lowlands of Flooding Pampa.</title>
        <authorList>
            <person name="Sannazzaro A.I."/>
            <person name="Torres Tejerizo G.A."/>
            <person name="Fontana F."/>
            <person name="Cumpa Velazquez L.M."/>
            <person name="Hansen L."/>
            <person name="Pistorio M."/>
            <person name="Estrella M.J."/>
        </authorList>
    </citation>
    <scope>NUCLEOTIDE SEQUENCE [LARGE SCALE GENOMIC DNA]</scope>
    <source>
        <strain evidence="12 13">BSA136</strain>
    </source>
</reference>
<evidence type="ECO:0000256" key="3">
    <source>
        <dbReference type="ARBA" id="ARBA00022448"/>
    </source>
</evidence>
<keyword evidence="4" id="KW-1003">Cell membrane</keyword>
<comment type="function">
    <text evidence="9">Part of the ABC transporter complex LsrABCD involved in autoinducer 2 (AI-2) import. Probably responsible for the translocation of the substrate across the membrane.</text>
</comment>
<gene>
    <name evidence="12" type="ORF">CN311_07295</name>
</gene>
<feature type="transmembrane region" description="Helical" evidence="11">
    <location>
        <begin position="292"/>
        <end position="311"/>
    </location>
</feature>
<comment type="subunit">
    <text evidence="2">The complex is composed of two ATP-binding proteins (LsrA), two transmembrane proteins (LsrC and LsrD) and a solute-binding protein (LsrB).</text>
</comment>
<comment type="subcellular location">
    <subcellularLocation>
        <location evidence="1">Cell membrane</location>
        <topology evidence="1">Multi-pass membrane protein</topology>
    </subcellularLocation>
</comment>
<evidence type="ECO:0000256" key="11">
    <source>
        <dbReference type="SAM" id="Phobius"/>
    </source>
</evidence>
<feature type="transmembrane region" description="Helical" evidence="11">
    <location>
        <begin position="57"/>
        <end position="82"/>
    </location>
</feature>
<keyword evidence="8 11" id="KW-0472">Membrane</keyword>
<evidence type="ECO:0000313" key="12">
    <source>
        <dbReference type="EMBL" id="PDQ21773.1"/>
    </source>
</evidence>
<evidence type="ECO:0000313" key="13">
    <source>
        <dbReference type="Proteomes" id="UP000219182"/>
    </source>
</evidence>
<keyword evidence="5" id="KW-0997">Cell inner membrane</keyword>
<evidence type="ECO:0000256" key="9">
    <source>
        <dbReference type="ARBA" id="ARBA00025439"/>
    </source>
</evidence>
<evidence type="ECO:0000256" key="7">
    <source>
        <dbReference type="ARBA" id="ARBA00022989"/>
    </source>
</evidence>
<dbReference type="GO" id="GO:0005886">
    <property type="term" value="C:plasma membrane"/>
    <property type="evidence" value="ECO:0007669"/>
    <property type="project" value="UniProtKB-SubCell"/>
</dbReference>
<evidence type="ECO:0000256" key="5">
    <source>
        <dbReference type="ARBA" id="ARBA00022519"/>
    </source>
</evidence>
<dbReference type="EMBL" id="NWQG01000040">
    <property type="protein sequence ID" value="PDQ21773.1"/>
    <property type="molecule type" value="Genomic_DNA"/>
</dbReference>
<comment type="caution">
    <text evidence="12">The sequence shown here is derived from an EMBL/GenBank/DDBJ whole genome shotgun (WGS) entry which is preliminary data.</text>
</comment>
<dbReference type="GO" id="GO:0022857">
    <property type="term" value="F:transmembrane transporter activity"/>
    <property type="evidence" value="ECO:0007669"/>
    <property type="project" value="InterPro"/>
</dbReference>
<dbReference type="PANTHER" id="PTHR32196">
    <property type="entry name" value="ABC TRANSPORTER PERMEASE PROTEIN YPHD-RELATED-RELATED"/>
    <property type="match status" value="1"/>
</dbReference>
<evidence type="ECO:0000256" key="4">
    <source>
        <dbReference type="ARBA" id="ARBA00022475"/>
    </source>
</evidence>
<sequence>MRQLRNGVFSLNGREWSLLVACVLAIIVFSVASPYYATSGNAGTVLRNSIELLLVGLGMMLLLAMGGIDVSVGVVMGLAAIGVGRALGAGVDPVLTAFVGPLTGALLGLLTAAVIVLGRIPAIVGTLGLLGVYRTAIFVLLGGQWLSGLPTGLTLLLGTTILGLPVAAWVIAFAYLAVWVALRRTPFGLHLLAIGNSEEKARLSGIPVVKVRFATFIVSGALTGLAATFYVANYRNVEMTVGSTLALDAIAAVVLGGTSILGGKCSLVGTVLGVLLLRILQNGLLLTGVPSLWQPVVTGGLLIGVLGFEVLSNRLSLSQLGWASK</sequence>
<dbReference type="PANTHER" id="PTHR32196:SF29">
    <property type="entry name" value="AUTOINDUCER 2 IMPORT SYSTEM PERMEASE PROTEIN LSRC"/>
    <property type="match status" value="1"/>
</dbReference>
<feature type="transmembrane region" description="Helical" evidence="11">
    <location>
        <begin position="16"/>
        <end position="37"/>
    </location>
</feature>
<evidence type="ECO:0000256" key="10">
    <source>
        <dbReference type="ARBA" id="ARBA00039382"/>
    </source>
</evidence>